<organism evidence="1 2">
    <name type="scientific">Pyrus ussuriensis x Pyrus communis</name>
    <dbReference type="NCBI Taxonomy" id="2448454"/>
    <lineage>
        <taxon>Eukaryota</taxon>
        <taxon>Viridiplantae</taxon>
        <taxon>Streptophyta</taxon>
        <taxon>Embryophyta</taxon>
        <taxon>Tracheophyta</taxon>
        <taxon>Spermatophyta</taxon>
        <taxon>Magnoliopsida</taxon>
        <taxon>eudicotyledons</taxon>
        <taxon>Gunneridae</taxon>
        <taxon>Pentapetalae</taxon>
        <taxon>rosids</taxon>
        <taxon>fabids</taxon>
        <taxon>Rosales</taxon>
        <taxon>Rosaceae</taxon>
        <taxon>Amygdaloideae</taxon>
        <taxon>Maleae</taxon>
        <taxon>Pyrus</taxon>
    </lineage>
</organism>
<evidence type="ECO:0000313" key="2">
    <source>
        <dbReference type="Proteomes" id="UP000327157"/>
    </source>
</evidence>
<dbReference type="Proteomes" id="UP000327157">
    <property type="component" value="Chromosome 4"/>
</dbReference>
<comment type="caution">
    <text evidence="1">The sequence shown here is derived from an EMBL/GenBank/DDBJ whole genome shotgun (WGS) entry which is preliminary data.</text>
</comment>
<reference evidence="2" key="2">
    <citation type="submission" date="2019-10" db="EMBL/GenBank/DDBJ databases">
        <title>A de novo genome assembly of a pear dwarfing rootstock.</title>
        <authorList>
            <person name="Wang F."/>
            <person name="Wang J."/>
            <person name="Li S."/>
            <person name="Zhang Y."/>
            <person name="Fang M."/>
            <person name="Ma L."/>
            <person name="Zhao Y."/>
            <person name="Jiang S."/>
        </authorList>
    </citation>
    <scope>NUCLEOTIDE SEQUENCE [LARGE SCALE GENOMIC DNA]</scope>
</reference>
<evidence type="ECO:0000313" key="1">
    <source>
        <dbReference type="EMBL" id="KAB2623265.1"/>
    </source>
</evidence>
<name>A0A5N5H5P9_9ROSA</name>
<accession>A0A5N5H5P9</accession>
<reference evidence="1 2" key="1">
    <citation type="submission" date="2019-09" db="EMBL/GenBank/DDBJ databases">
        <authorList>
            <person name="Ou C."/>
        </authorList>
    </citation>
    <scope>NUCLEOTIDE SEQUENCE [LARGE SCALE GENOMIC DNA]</scope>
    <source>
        <strain evidence="1">S2</strain>
        <tissue evidence="1">Leaf</tissue>
    </source>
</reference>
<evidence type="ECO:0008006" key="3">
    <source>
        <dbReference type="Google" id="ProtNLM"/>
    </source>
</evidence>
<proteinExistence type="predicted"/>
<sequence>MQILGVTSPLHAEMEAARAAVLFAQKWEANMVEFEGDASFVIAALYLDEVQIFSFGACDK</sequence>
<gene>
    <name evidence="1" type="ORF">D8674_025447</name>
</gene>
<dbReference type="OrthoDB" id="998887at2759"/>
<protein>
    <recommendedName>
        <fullName evidence="3">RNase H type-1 domain-containing protein</fullName>
    </recommendedName>
</protein>
<dbReference type="AlphaFoldDB" id="A0A5N5H5P9"/>
<dbReference type="EMBL" id="SMOL01000231">
    <property type="protein sequence ID" value="KAB2623265.1"/>
    <property type="molecule type" value="Genomic_DNA"/>
</dbReference>
<keyword evidence="2" id="KW-1185">Reference proteome</keyword>
<reference evidence="1 2" key="3">
    <citation type="submission" date="2019-11" db="EMBL/GenBank/DDBJ databases">
        <title>A de novo genome assembly of a pear dwarfing rootstock.</title>
        <authorList>
            <person name="Wang F."/>
            <person name="Wang J."/>
            <person name="Li S."/>
            <person name="Zhang Y."/>
            <person name="Fang M."/>
            <person name="Ma L."/>
            <person name="Zhao Y."/>
            <person name="Jiang S."/>
        </authorList>
    </citation>
    <scope>NUCLEOTIDE SEQUENCE [LARGE SCALE GENOMIC DNA]</scope>
    <source>
        <strain evidence="1">S2</strain>
        <tissue evidence="1">Leaf</tissue>
    </source>
</reference>